<protein>
    <submittedName>
        <fullName evidence="2">Uncharacterized protein</fullName>
    </submittedName>
</protein>
<organism evidence="2 3">
    <name type="scientific">Acetivibrio mesophilus</name>
    <dbReference type="NCBI Taxonomy" id="2487273"/>
    <lineage>
        <taxon>Bacteria</taxon>
        <taxon>Bacillati</taxon>
        <taxon>Bacillota</taxon>
        <taxon>Clostridia</taxon>
        <taxon>Eubacteriales</taxon>
        <taxon>Oscillospiraceae</taxon>
        <taxon>Acetivibrio</taxon>
    </lineage>
</organism>
<dbReference type="EMBL" id="RLII01000008">
    <property type="protein sequence ID" value="RXE59129.1"/>
    <property type="molecule type" value="Genomic_DNA"/>
</dbReference>
<proteinExistence type="predicted"/>
<accession>A0A4V1K257</accession>
<reference evidence="3" key="1">
    <citation type="submission" date="2018-11" db="EMBL/GenBank/DDBJ databases">
        <title>Genome sequencing of a novel mesophilic and cellulolytic organism within the genus Hungateiclostridium.</title>
        <authorList>
            <person name="Rettenmaier R."/>
            <person name="Liebl W."/>
            <person name="Zverlov V."/>
        </authorList>
    </citation>
    <scope>NUCLEOTIDE SEQUENCE [LARGE SCALE GENOMIC DNA]</scope>
    <source>
        <strain evidence="3">N2K1</strain>
    </source>
</reference>
<evidence type="ECO:0000256" key="1">
    <source>
        <dbReference type="SAM" id="Phobius"/>
    </source>
</evidence>
<comment type="caution">
    <text evidence="2">The sequence shown here is derived from an EMBL/GenBank/DDBJ whole genome shotgun (WGS) entry which is preliminary data.</text>
</comment>
<dbReference type="Proteomes" id="UP000289166">
    <property type="component" value="Unassembled WGS sequence"/>
</dbReference>
<sequence>ILFSKSHSDNLRMCFVDTNIILGFSLWFYFFCPVAFNFTMNQKHNILICKNEELTNEKKKYIV</sequence>
<evidence type="ECO:0000313" key="2">
    <source>
        <dbReference type="EMBL" id="RXE59129.1"/>
    </source>
</evidence>
<name>A0A4V1K257_9FIRM</name>
<keyword evidence="3" id="KW-1185">Reference proteome</keyword>
<keyword evidence="1" id="KW-0472">Membrane</keyword>
<feature type="transmembrane region" description="Helical" evidence="1">
    <location>
        <begin position="20"/>
        <end position="40"/>
    </location>
</feature>
<keyword evidence="1" id="KW-0812">Transmembrane</keyword>
<feature type="non-terminal residue" evidence="2">
    <location>
        <position position="1"/>
    </location>
</feature>
<dbReference type="AlphaFoldDB" id="A0A4V1K257"/>
<evidence type="ECO:0000313" key="3">
    <source>
        <dbReference type="Proteomes" id="UP000289166"/>
    </source>
</evidence>
<gene>
    <name evidence="2" type="ORF">EFD62_08250</name>
</gene>
<keyword evidence="1" id="KW-1133">Transmembrane helix</keyword>